<evidence type="ECO:0000256" key="1">
    <source>
        <dbReference type="SAM" id="Phobius"/>
    </source>
</evidence>
<dbReference type="EMBL" id="NIDE01000015">
    <property type="protein sequence ID" value="OWK36966.1"/>
    <property type="molecule type" value="Genomic_DNA"/>
</dbReference>
<dbReference type="Gene3D" id="1.10.287.70">
    <property type="match status" value="1"/>
</dbReference>
<organism evidence="3 4">
    <name type="scientific">Fimbriiglobus ruber</name>
    <dbReference type="NCBI Taxonomy" id="1908690"/>
    <lineage>
        <taxon>Bacteria</taxon>
        <taxon>Pseudomonadati</taxon>
        <taxon>Planctomycetota</taxon>
        <taxon>Planctomycetia</taxon>
        <taxon>Gemmatales</taxon>
        <taxon>Gemmataceae</taxon>
        <taxon>Fimbriiglobus</taxon>
    </lineage>
</organism>
<dbReference type="InterPro" id="IPR013099">
    <property type="entry name" value="K_chnl_dom"/>
</dbReference>
<keyword evidence="1" id="KW-0812">Transmembrane</keyword>
<keyword evidence="3" id="KW-0407">Ion channel</keyword>
<keyword evidence="1" id="KW-1133">Transmembrane helix</keyword>
<feature type="transmembrane region" description="Helical" evidence="1">
    <location>
        <begin position="68"/>
        <end position="90"/>
    </location>
</feature>
<gene>
    <name evidence="3" type="ORF">FRUB_07888</name>
</gene>
<keyword evidence="4" id="KW-1185">Reference proteome</keyword>
<accession>A0A225DHP5</accession>
<protein>
    <submittedName>
        <fullName evidence="3">K+ channel, pore region</fullName>
    </submittedName>
</protein>
<keyword evidence="3" id="KW-0813">Transport</keyword>
<dbReference type="OrthoDB" id="9785126at2"/>
<dbReference type="Proteomes" id="UP000214646">
    <property type="component" value="Unassembled WGS sequence"/>
</dbReference>
<evidence type="ECO:0000313" key="4">
    <source>
        <dbReference type="Proteomes" id="UP000214646"/>
    </source>
</evidence>
<sequence>MQTAKALLGLVLVLFVLLEAFEALVLPRRVLRPFRFTRLYYRNIWWLWLAAARLCAAGHRRQTFLSLFGPLSLFVLFAFWAAALIVGFGLGHNAVAPAGVNLIDSMYLSGTTFTTLGYGDLTPATPAARALSVVEAATGFGFFAVVISYLPVLYQAFSSREAFIALLDSRAGSPPAAGRLLLRTPPLADGGSCLTGFLTEAERWTATVLEGHLSFPVLGYYRSQHDNQSWLAALTCTLDTTALLLTVVEGGSRTQARLTFAMARHAVVDLGLVIRRQPKAPVEDRLPPARLTELLAALRTAGVKVRDDDGARAKLEELRELYEPFLAGLGTFFRLPVPVVWPTEEGPDNWRTSAWVRRAGPLTSLGIDPKDDHFS</sequence>
<keyword evidence="1" id="KW-0472">Membrane</keyword>
<dbReference type="AlphaFoldDB" id="A0A225DHP5"/>
<comment type="caution">
    <text evidence="3">The sequence shown here is derived from an EMBL/GenBank/DDBJ whole genome shotgun (WGS) entry which is preliminary data.</text>
</comment>
<keyword evidence="3" id="KW-0406">Ion transport</keyword>
<feature type="transmembrane region" description="Helical" evidence="1">
    <location>
        <begin position="130"/>
        <end position="154"/>
    </location>
</feature>
<name>A0A225DHP5_9BACT</name>
<evidence type="ECO:0000313" key="3">
    <source>
        <dbReference type="EMBL" id="OWK36966.1"/>
    </source>
</evidence>
<feature type="domain" description="Potassium channel" evidence="2">
    <location>
        <begin position="88"/>
        <end position="150"/>
    </location>
</feature>
<dbReference type="RefSeq" id="WP_088258558.1">
    <property type="nucleotide sequence ID" value="NZ_NIDE01000015.1"/>
</dbReference>
<feature type="transmembrane region" description="Helical" evidence="1">
    <location>
        <begin position="39"/>
        <end position="56"/>
    </location>
</feature>
<evidence type="ECO:0000259" key="2">
    <source>
        <dbReference type="Pfam" id="PF07885"/>
    </source>
</evidence>
<dbReference type="SUPFAM" id="SSF81324">
    <property type="entry name" value="Voltage-gated potassium channels"/>
    <property type="match status" value="1"/>
</dbReference>
<reference evidence="4" key="1">
    <citation type="submission" date="2017-06" db="EMBL/GenBank/DDBJ databases">
        <title>Genome analysis of Fimbriiglobus ruber SP5, the first member of the order Planctomycetales with confirmed chitinolytic capability.</title>
        <authorList>
            <person name="Ravin N.V."/>
            <person name="Rakitin A.L."/>
            <person name="Ivanova A.A."/>
            <person name="Beletsky A.V."/>
            <person name="Kulichevskaya I.S."/>
            <person name="Mardanov A.V."/>
            <person name="Dedysh S.N."/>
        </authorList>
    </citation>
    <scope>NUCLEOTIDE SEQUENCE [LARGE SCALE GENOMIC DNA]</scope>
    <source>
        <strain evidence="4">SP5</strain>
    </source>
</reference>
<dbReference type="GO" id="GO:0034220">
    <property type="term" value="P:monoatomic ion transmembrane transport"/>
    <property type="evidence" value="ECO:0007669"/>
    <property type="project" value="UniProtKB-KW"/>
</dbReference>
<dbReference type="Pfam" id="PF07885">
    <property type="entry name" value="Ion_trans_2"/>
    <property type="match status" value="1"/>
</dbReference>
<proteinExistence type="predicted"/>